<reference evidence="1" key="1">
    <citation type="submission" date="2010-02" db="EMBL/GenBank/DDBJ databases">
        <title>Sequencing and annotation of the Blastocystis hominis genome.</title>
        <authorList>
            <person name="Wincker P."/>
        </authorList>
    </citation>
    <scope>NUCLEOTIDE SEQUENCE</scope>
    <source>
        <strain evidence="1">Singapore isolate B</strain>
    </source>
</reference>
<dbReference type="EMBL" id="FN668639">
    <property type="protein sequence ID" value="CBK20454.2"/>
    <property type="molecule type" value="Genomic_DNA"/>
</dbReference>
<dbReference type="OrthoDB" id="20809at2759"/>
<proteinExistence type="predicted"/>
<name>D8LXZ9_BLAHO</name>
<sequence>MIRREYHPSSKIDALILKKKLKDGVKSAEEEADRTKFIDRVVGGLERDEALHESNGDITTVEQLDVEDHPERNIPDIPENKRVRDFLRSMPLTGHGAAFGKTIYVVQCYRCKCYGHRAGDPECKYTVTGDLNLELQSRIREDPIRSFKPLQEQQWSE</sequence>
<protein>
    <submittedName>
        <fullName evidence="1">Uncharacterized protein</fullName>
    </submittedName>
</protein>
<keyword evidence="2" id="KW-1185">Reference proteome</keyword>
<dbReference type="GO" id="GO:0008380">
    <property type="term" value="P:RNA splicing"/>
    <property type="evidence" value="ECO:0007669"/>
    <property type="project" value="InterPro"/>
</dbReference>
<dbReference type="PANTHER" id="PTHR35252">
    <property type="entry name" value="RETINITIS PIGMENTOSA 9 PROTEIN"/>
    <property type="match status" value="1"/>
</dbReference>
<dbReference type="GeneID" id="24923105"/>
<dbReference type="RefSeq" id="XP_012894502.1">
    <property type="nucleotide sequence ID" value="XM_013039048.1"/>
</dbReference>
<evidence type="ECO:0000313" key="1">
    <source>
        <dbReference type="EMBL" id="CBK20454.2"/>
    </source>
</evidence>
<dbReference type="InParanoid" id="D8LXZ9"/>
<dbReference type="InterPro" id="IPR034585">
    <property type="entry name" value="PAP-1"/>
</dbReference>
<accession>D8LXZ9</accession>
<evidence type="ECO:0000313" key="2">
    <source>
        <dbReference type="Proteomes" id="UP000008312"/>
    </source>
</evidence>
<dbReference type="PANTHER" id="PTHR35252:SF1">
    <property type="entry name" value="RETINITIS PIGMENTOSA 9 PROTEIN"/>
    <property type="match status" value="1"/>
</dbReference>
<dbReference type="Proteomes" id="UP000008312">
    <property type="component" value="Unassembled WGS sequence"/>
</dbReference>
<dbReference type="AlphaFoldDB" id="D8LXZ9"/>
<organism evidence="1">
    <name type="scientific">Blastocystis hominis</name>
    <dbReference type="NCBI Taxonomy" id="12968"/>
    <lineage>
        <taxon>Eukaryota</taxon>
        <taxon>Sar</taxon>
        <taxon>Stramenopiles</taxon>
        <taxon>Bigyra</taxon>
        <taxon>Opalozoa</taxon>
        <taxon>Opalinata</taxon>
        <taxon>Blastocystidae</taxon>
        <taxon>Blastocystis</taxon>
    </lineage>
</organism>
<gene>
    <name evidence="1" type="ORF">GSBLH_T00006981001</name>
</gene>